<comment type="caution">
    <text evidence="2">The sequence shown here is derived from an EMBL/GenBank/DDBJ whole genome shotgun (WGS) entry which is preliminary data.</text>
</comment>
<proteinExistence type="predicted"/>
<feature type="transmembrane region" description="Helical" evidence="1">
    <location>
        <begin position="87"/>
        <end position="111"/>
    </location>
</feature>
<keyword evidence="1" id="KW-1133">Transmembrane helix</keyword>
<organism evidence="2 3">
    <name type="scientific">Grifola frondosa</name>
    <name type="common">Maitake</name>
    <name type="synonym">Polyporus frondosus</name>
    <dbReference type="NCBI Taxonomy" id="5627"/>
    <lineage>
        <taxon>Eukaryota</taxon>
        <taxon>Fungi</taxon>
        <taxon>Dikarya</taxon>
        <taxon>Basidiomycota</taxon>
        <taxon>Agaricomycotina</taxon>
        <taxon>Agaricomycetes</taxon>
        <taxon>Polyporales</taxon>
        <taxon>Grifolaceae</taxon>
        <taxon>Grifola</taxon>
    </lineage>
</organism>
<gene>
    <name evidence="2" type="ORF">A0H81_03423</name>
</gene>
<evidence type="ECO:0000313" key="2">
    <source>
        <dbReference type="EMBL" id="OBZ76992.1"/>
    </source>
</evidence>
<feature type="transmembrane region" description="Helical" evidence="1">
    <location>
        <begin position="26"/>
        <end position="48"/>
    </location>
</feature>
<dbReference type="OrthoDB" id="2802652at2759"/>
<keyword evidence="1" id="KW-0812">Transmembrane</keyword>
<accession>A0A1C7MJE7</accession>
<dbReference type="EMBL" id="LUGG01000003">
    <property type="protein sequence ID" value="OBZ76992.1"/>
    <property type="molecule type" value="Genomic_DNA"/>
</dbReference>
<reference evidence="2 3" key="1">
    <citation type="submission" date="2016-03" db="EMBL/GenBank/DDBJ databases">
        <title>Whole genome sequencing of Grifola frondosa 9006-11.</title>
        <authorList>
            <person name="Min B."/>
            <person name="Park H."/>
            <person name="Kim J.-G."/>
            <person name="Cho H."/>
            <person name="Oh Y.-L."/>
            <person name="Kong W.-S."/>
            <person name="Choi I.-G."/>
        </authorList>
    </citation>
    <scope>NUCLEOTIDE SEQUENCE [LARGE SCALE GENOMIC DNA]</scope>
    <source>
        <strain evidence="2 3">9006-11</strain>
    </source>
</reference>
<dbReference type="Proteomes" id="UP000092993">
    <property type="component" value="Unassembled WGS sequence"/>
</dbReference>
<name>A0A1C7MJE7_GRIFR</name>
<evidence type="ECO:0000256" key="1">
    <source>
        <dbReference type="SAM" id="Phobius"/>
    </source>
</evidence>
<sequence length="284" mass="31181">MEWATSLHFDWRLLRISRMEWSWPTVLYILCRLTALATVVSLFVELNLTSEFDCMAMTHTVVGFGYIAVGFSSALIALRVIGIWGPFIPVILIVGAAFLANMGLYSIGIIQNGGSQWSPSAKVCLDLDTTRNSVNVVISFATDAIMLFIMLLGIWHHRGGGSLWQVVKHQGVIWLIVAVLFYIPAVAMVTLNLNGKRGELGPFVLPGCTEDSTNMHIQTNTINTTEPPIHFAAGINTSNSESEGSSGTLNIMPVEDVYDDVDFYNTKPMESDETMKAAELCAEV</sequence>
<feature type="transmembrane region" description="Helical" evidence="1">
    <location>
        <begin position="172"/>
        <end position="193"/>
    </location>
</feature>
<evidence type="ECO:0000313" key="3">
    <source>
        <dbReference type="Proteomes" id="UP000092993"/>
    </source>
</evidence>
<feature type="transmembrane region" description="Helical" evidence="1">
    <location>
        <begin position="132"/>
        <end position="152"/>
    </location>
</feature>
<dbReference type="AlphaFoldDB" id="A0A1C7MJE7"/>
<keyword evidence="3" id="KW-1185">Reference proteome</keyword>
<feature type="transmembrane region" description="Helical" evidence="1">
    <location>
        <begin position="60"/>
        <end position="81"/>
    </location>
</feature>
<keyword evidence="1" id="KW-0472">Membrane</keyword>
<protein>
    <submittedName>
        <fullName evidence="2">Uncharacterized protein</fullName>
    </submittedName>
</protein>